<proteinExistence type="predicted"/>
<dbReference type="InterPro" id="IPR036047">
    <property type="entry name" value="F-box-like_dom_sf"/>
</dbReference>
<reference evidence="2" key="1">
    <citation type="journal article" date="2020" name="Stud. Mycol.">
        <title>101 Dothideomycetes genomes: a test case for predicting lifestyles and emergence of pathogens.</title>
        <authorList>
            <person name="Haridas S."/>
            <person name="Albert R."/>
            <person name="Binder M."/>
            <person name="Bloem J."/>
            <person name="Labutti K."/>
            <person name="Salamov A."/>
            <person name="Andreopoulos B."/>
            <person name="Baker S."/>
            <person name="Barry K."/>
            <person name="Bills G."/>
            <person name="Bluhm B."/>
            <person name="Cannon C."/>
            <person name="Castanera R."/>
            <person name="Culley D."/>
            <person name="Daum C."/>
            <person name="Ezra D."/>
            <person name="Gonzalez J."/>
            <person name="Henrissat B."/>
            <person name="Kuo A."/>
            <person name="Liang C."/>
            <person name="Lipzen A."/>
            <person name="Lutzoni F."/>
            <person name="Magnuson J."/>
            <person name="Mondo S."/>
            <person name="Nolan M."/>
            <person name="Ohm R."/>
            <person name="Pangilinan J."/>
            <person name="Park H.-J."/>
            <person name="Ramirez L."/>
            <person name="Alfaro M."/>
            <person name="Sun H."/>
            <person name="Tritt A."/>
            <person name="Yoshinaga Y."/>
            <person name="Zwiers L.-H."/>
            <person name="Turgeon B."/>
            <person name="Goodwin S."/>
            <person name="Spatafora J."/>
            <person name="Crous P."/>
            <person name="Grigoriev I."/>
        </authorList>
    </citation>
    <scope>NUCLEOTIDE SEQUENCE</scope>
    <source>
        <strain evidence="2">CBS 107.79</strain>
    </source>
</reference>
<organism evidence="2 3">
    <name type="scientific">Bimuria novae-zelandiae CBS 107.79</name>
    <dbReference type="NCBI Taxonomy" id="1447943"/>
    <lineage>
        <taxon>Eukaryota</taxon>
        <taxon>Fungi</taxon>
        <taxon>Dikarya</taxon>
        <taxon>Ascomycota</taxon>
        <taxon>Pezizomycotina</taxon>
        <taxon>Dothideomycetes</taxon>
        <taxon>Pleosporomycetidae</taxon>
        <taxon>Pleosporales</taxon>
        <taxon>Massarineae</taxon>
        <taxon>Didymosphaeriaceae</taxon>
        <taxon>Bimuria</taxon>
    </lineage>
</organism>
<dbReference type="EMBL" id="ML976656">
    <property type="protein sequence ID" value="KAF1980145.1"/>
    <property type="molecule type" value="Genomic_DNA"/>
</dbReference>
<accession>A0A6A5VTB1</accession>
<dbReference type="OrthoDB" id="3768645at2759"/>
<dbReference type="SUPFAM" id="SSF81383">
    <property type="entry name" value="F-box domain"/>
    <property type="match status" value="1"/>
</dbReference>
<name>A0A6A5VTB1_9PLEO</name>
<dbReference type="InterPro" id="IPR001810">
    <property type="entry name" value="F-box_dom"/>
</dbReference>
<evidence type="ECO:0000313" key="2">
    <source>
        <dbReference type="EMBL" id="KAF1980145.1"/>
    </source>
</evidence>
<evidence type="ECO:0000259" key="1">
    <source>
        <dbReference type="PROSITE" id="PS50181"/>
    </source>
</evidence>
<evidence type="ECO:0000313" key="3">
    <source>
        <dbReference type="Proteomes" id="UP000800036"/>
    </source>
</evidence>
<feature type="domain" description="F-box" evidence="1">
    <location>
        <begin position="1"/>
        <end position="46"/>
    </location>
</feature>
<dbReference type="Pfam" id="PF12937">
    <property type="entry name" value="F-box-like"/>
    <property type="match status" value="1"/>
</dbReference>
<dbReference type="Proteomes" id="UP000800036">
    <property type="component" value="Unassembled WGS sequence"/>
</dbReference>
<protein>
    <recommendedName>
        <fullName evidence="1">F-box domain-containing protein</fullName>
    </recommendedName>
</protein>
<dbReference type="CDD" id="cd09917">
    <property type="entry name" value="F-box_SF"/>
    <property type="match status" value="1"/>
</dbReference>
<dbReference type="AlphaFoldDB" id="A0A6A5VTB1"/>
<keyword evidence="3" id="KW-1185">Reference proteome</keyword>
<dbReference type="PROSITE" id="PS50181">
    <property type="entry name" value="FBOX"/>
    <property type="match status" value="1"/>
</dbReference>
<sequence>MASCEELPVELKEAIILELSPRDLNNLSKTCKSLRVVALPAMFRRIEFTWDAKAADGPAITALLRSILETPALGKNIKDLTLQAVNYRGFRAPGFNGDILLPGHTHRIPAPDWEMFEKALEACPCEEKGECDDTTTREGNLNAGIAVLISYCTRLESLQMDIQLLMNNYRLPAMLRSTLYRTLGPWGKQSWFEKLTQVTITQGYGPLEKEALFHVTEQYATNLPVPTDTFLALFYLPAVKTLDITLFPNVDASEGLQKDSGRHTVWPFPQAPLALWLTTLRICRSPALPATLDLLLQVTPNLTTLDYDLFTPASKAPICLDTLRQALERVRRTLKHLTIKLDVFGDDYGVDDDEFDTPAEDMGVVCRGALGSLREFDALLTLKASLPALYGQVHAFDPSSLANILPPNLQRLVITDDMWNFMAFLWTDIHLLRLLRKFITGEKKHKEWWDQAARLPEISFIADTEPLWKTATPHLSELVVDFERADGENEGFLLRPEQRNLFKKLCREQGISCEILYYDVNKVLRKHLSSDVESSGVELLE</sequence>
<gene>
    <name evidence="2" type="ORF">BU23DRAFT_3010</name>
</gene>